<comment type="catalytic activity">
    <reaction evidence="4">
        <text>(6S)-5-formyl-5,6,7,8-tetrahydrofolate + ATP = (6R)-5,10-methenyltetrahydrofolate + ADP + phosphate</text>
        <dbReference type="Rhea" id="RHEA:10488"/>
        <dbReference type="ChEBI" id="CHEBI:30616"/>
        <dbReference type="ChEBI" id="CHEBI:43474"/>
        <dbReference type="ChEBI" id="CHEBI:57455"/>
        <dbReference type="ChEBI" id="CHEBI:57457"/>
        <dbReference type="ChEBI" id="CHEBI:456216"/>
        <dbReference type="EC" id="6.3.3.2"/>
    </reaction>
</comment>
<reference evidence="6" key="1">
    <citation type="submission" date="2021-07" db="EMBL/GenBank/DDBJ databases">
        <authorList>
            <person name="Durling M."/>
        </authorList>
    </citation>
    <scope>NUCLEOTIDE SEQUENCE</scope>
</reference>
<keyword evidence="2" id="KW-0547">Nucleotide-binding</keyword>
<dbReference type="InterPro" id="IPR002698">
    <property type="entry name" value="FTHF_cligase"/>
</dbReference>
<dbReference type="GO" id="GO:0009396">
    <property type="term" value="P:folic acid-containing compound biosynthetic process"/>
    <property type="evidence" value="ECO:0007669"/>
    <property type="project" value="TreeGrafter"/>
</dbReference>
<dbReference type="PANTHER" id="PTHR23407">
    <property type="entry name" value="ATPASE INHIBITOR/5-FORMYLTETRAHYDROFOLATE CYCLO-LIGASE"/>
    <property type="match status" value="1"/>
</dbReference>
<dbReference type="GO" id="GO:0035999">
    <property type="term" value="P:tetrahydrofolate interconversion"/>
    <property type="evidence" value="ECO:0007669"/>
    <property type="project" value="TreeGrafter"/>
</dbReference>
<accession>A0A9N9M047</accession>
<keyword evidence="3" id="KW-0067">ATP-binding</keyword>
<dbReference type="Gene3D" id="3.40.50.10420">
    <property type="entry name" value="NagB/RpiA/CoA transferase-like"/>
    <property type="match status" value="1"/>
</dbReference>
<evidence type="ECO:0000256" key="3">
    <source>
        <dbReference type="ARBA" id="ARBA00022840"/>
    </source>
</evidence>
<dbReference type="Proteomes" id="UP000701801">
    <property type="component" value="Unassembled WGS sequence"/>
</dbReference>
<dbReference type="EMBL" id="CAJVRM010000585">
    <property type="protein sequence ID" value="CAG8982240.1"/>
    <property type="molecule type" value="Genomic_DNA"/>
</dbReference>
<comment type="similarity">
    <text evidence="1">Belongs to the 5-formyltetrahydrofolate cyclo-ligase family.</text>
</comment>
<dbReference type="AlphaFoldDB" id="A0A9N9M047"/>
<keyword evidence="7" id="KW-1185">Reference proteome</keyword>
<dbReference type="GO" id="GO:0030272">
    <property type="term" value="F:5-formyltetrahydrofolate cyclo-ligase activity"/>
    <property type="evidence" value="ECO:0007669"/>
    <property type="project" value="UniProtKB-EC"/>
</dbReference>
<gene>
    <name evidence="6" type="ORF">HYALB_00004474</name>
</gene>
<dbReference type="GO" id="GO:0005524">
    <property type="term" value="F:ATP binding"/>
    <property type="evidence" value="ECO:0007669"/>
    <property type="project" value="UniProtKB-KW"/>
</dbReference>
<proteinExistence type="inferred from homology"/>
<evidence type="ECO:0000256" key="5">
    <source>
        <dbReference type="ARBA" id="ARBA00038966"/>
    </source>
</evidence>
<dbReference type="EC" id="6.3.3.2" evidence="5"/>
<dbReference type="GO" id="GO:0005739">
    <property type="term" value="C:mitochondrion"/>
    <property type="evidence" value="ECO:0007669"/>
    <property type="project" value="TreeGrafter"/>
</dbReference>
<name>A0A9N9M047_9HELO</name>
<dbReference type="InterPro" id="IPR024185">
    <property type="entry name" value="FTHF_cligase-like_sf"/>
</dbReference>
<dbReference type="Pfam" id="PF01812">
    <property type="entry name" value="5-FTHF_cyc-lig"/>
    <property type="match status" value="1"/>
</dbReference>
<dbReference type="SUPFAM" id="SSF100950">
    <property type="entry name" value="NagB/RpiA/CoA transferase-like"/>
    <property type="match status" value="1"/>
</dbReference>
<evidence type="ECO:0000256" key="1">
    <source>
        <dbReference type="ARBA" id="ARBA00010638"/>
    </source>
</evidence>
<protein>
    <recommendedName>
        <fullName evidence="5">5-formyltetrahydrofolate cyclo-ligase</fullName>
        <ecNumber evidence="5">6.3.3.2</ecNumber>
    </recommendedName>
</protein>
<evidence type="ECO:0000313" key="7">
    <source>
        <dbReference type="Proteomes" id="UP000701801"/>
    </source>
</evidence>
<dbReference type="InterPro" id="IPR037171">
    <property type="entry name" value="NagB/RpiA_transferase-like"/>
</dbReference>
<evidence type="ECO:0000256" key="4">
    <source>
        <dbReference type="ARBA" id="ARBA00036539"/>
    </source>
</evidence>
<organism evidence="6 7">
    <name type="scientific">Hymenoscyphus albidus</name>
    <dbReference type="NCBI Taxonomy" id="595503"/>
    <lineage>
        <taxon>Eukaryota</taxon>
        <taxon>Fungi</taxon>
        <taxon>Dikarya</taxon>
        <taxon>Ascomycota</taxon>
        <taxon>Pezizomycotina</taxon>
        <taxon>Leotiomycetes</taxon>
        <taxon>Helotiales</taxon>
        <taxon>Helotiaceae</taxon>
        <taxon>Hymenoscyphus</taxon>
    </lineage>
</organism>
<sequence>MAQQPTETLNNLDTADMAASVALKTAKKELRTWMKGKLHQISEDVLIAQSNAVFQTLNKFPSYQKAQRVGIYLSMPKGELQTDEIVRHALASGKQVFVPFLHKPKIPIINTPVSVMDMVRLDSIADYEALKRDSWGIPTIDKLTVREREHVLGDETEKADLDMILVPGVAFDLSPEGLVRRLGHGLGFYDYFLHRYSTSHGNELSLGPRTSPLLYGLALREQFLGVGVESGLSIPVGEHDCLLHGVLVGDGTFVDTINKTA</sequence>
<dbReference type="FunFam" id="3.40.50.10420:FF:000007">
    <property type="entry name" value="5-formyltetrahydrofolate cyclo-ligase"/>
    <property type="match status" value="1"/>
</dbReference>
<evidence type="ECO:0000256" key="2">
    <source>
        <dbReference type="ARBA" id="ARBA00022741"/>
    </source>
</evidence>
<evidence type="ECO:0000313" key="6">
    <source>
        <dbReference type="EMBL" id="CAG8982240.1"/>
    </source>
</evidence>
<dbReference type="PANTHER" id="PTHR23407:SF1">
    <property type="entry name" value="5-FORMYLTETRAHYDROFOLATE CYCLO-LIGASE"/>
    <property type="match status" value="1"/>
</dbReference>
<comment type="caution">
    <text evidence="6">The sequence shown here is derived from an EMBL/GenBank/DDBJ whole genome shotgun (WGS) entry which is preliminary data.</text>
</comment>
<dbReference type="OrthoDB" id="2015992at2759"/>